<dbReference type="Proteomes" id="UP000694415">
    <property type="component" value="Unplaced"/>
</dbReference>
<keyword evidence="3 8" id="KW-0145">Chemotaxis</keyword>
<dbReference type="GO" id="GO:0010574">
    <property type="term" value="P:regulation of vascular endothelial growth factor production"/>
    <property type="evidence" value="ECO:0007669"/>
    <property type="project" value="Ensembl"/>
</dbReference>
<dbReference type="GO" id="GO:0071347">
    <property type="term" value="P:cellular response to interleukin-1"/>
    <property type="evidence" value="ECO:0007669"/>
    <property type="project" value="Ensembl"/>
</dbReference>
<protein>
    <recommendedName>
        <fullName evidence="8">C-C motif chemokine</fullName>
    </recommendedName>
</protein>
<evidence type="ECO:0000256" key="1">
    <source>
        <dbReference type="ARBA" id="ARBA00004613"/>
    </source>
</evidence>
<dbReference type="Pfam" id="PF00048">
    <property type="entry name" value="IL8"/>
    <property type="match status" value="1"/>
</dbReference>
<evidence type="ECO:0000256" key="5">
    <source>
        <dbReference type="ARBA" id="ARBA00022525"/>
    </source>
</evidence>
<dbReference type="GO" id="GO:0016525">
    <property type="term" value="P:negative regulation of angiogenesis"/>
    <property type="evidence" value="ECO:0007669"/>
    <property type="project" value="Ensembl"/>
</dbReference>
<evidence type="ECO:0000256" key="7">
    <source>
        <dbReference type="ARBA" id="ARBA00023157"/>
    </source>
</evidence>
<dbReference type="GO" id="GO:0009611">
    <property type="term" value="P:response to wounding"/>
    <property type="evidence" value="ECO:0007669"/>
    <property type="project" value="Ensembl"/>
</dbReference>
<dbReference type="CDD" id="cd00272">
    <property type="entry name" value="Chemokine_CC"/>
    <property type="match status" value="1"/>
</dbReference>
<dbReference type="GO" id="GO:0010759">
    <property type="term" value="P:positive regulation of macrophage chemotaxis"/>
    <property type="evidence" value="ECO:0007669"/>
    <property type="project" value="Ensembl"/>
</dbReference>
<dbReference type="GO" id="GO:0050870">
    <property type="term" value="P:positive regulation of T cell activation"/>
    <property type="evidence" value="ECO:0007669"/>
    <property type="project" value="Ensembl"/>
</dbReference>
<dbReference type="PROSITE" id="PS00472">
    <property type="entry name" value="SMALL_CYTOKINES_CC"/>
    <property type="match status" value="1"/>
</dbReference>
<dbReference type="AlphaFoldDB" id="A0A8C6MRP3"/>
<dbReference type="GO" id="GO:0090265">
    <property type="term" value="P:positive regulation of immune complex clearance by monocytes and macrophages"/>
    <property type="evidence" value="ECO:0007669"/>
    <property type="project" value="Ensembl"/>
</dbReference>
<dbReference type="GO" id="GO:0008009">
    <property type="term" value="F:chemokine activity"/>
    <property type="evidence" value="ECO:0007669"/>
    <property type="project" value="InterPro"/>
</dbReference>
<dbReference type="Gene3D" id="2.40.50.40">
    <property type="match status" value="1"/>
</dbReference>
<dbReference type="PANTHER" id="PTHR12015">
    <property type="entry name" value="SMALL INDUCIBLE CYTOKINE A"/>
    <property type="match status" value="1"/>
</dbReference>
<dbReference type="GO" id="GO:0019233">
    <property type="term" value="P:sensory perception of pain"/>
    <property type="evidence" value="ECO:0007669"/>
    <property type="project" value="Ensembl"/>
</dbReference>
<dbReference type="GeneTree" id="ENSGT01130000278316"/>
<dbReference type="FunFam" id="2.40.50.40:FF:000002">
    <property type="entry name" value="C-C motif chemokine"/>
    <property type="match status" value="1"/>
</dbReference>
<dbReference type="GO" id="GO:0097009">
    <property type="term" value="P:energy homeostasis"/>
    <property type="evidence" value="ECO:0007669"/>
    <property type="project" value="Ensembl"/>
</dbReference>
<comment type="similarity">
    <text evidence="2 8">Belongs to the intercrine beta (chemokine CC) family.</text>
</comment>
<dbReference type="InterPro" id="IPR000827">
    <property type="entry name" value="Chemokine_CC_CS"/>
</dbReference>
<dbReference type="GO" id="GO:2000427">
    <property type="term" value="P:positive regulation of apoptotic cell clearance"/>
    <property type="evidence" value="ECO:0007669"/>
    <property type="project" value="Ensembl"/>
</dbReference>
<evidence type="ECO:0000256" key="6">
    <source>
        <dbReference type="ARBA" id="ARBA00022729"/>
    </source>
</evidence>
<keyword evidence="7" id="KW-1015">Disulfide bond</keyword>
<dbReference type="SUPFAM" id="SSF54117">
    <property type="entry name" value="Interleukin 8-like chemokines"/>
    <property type="match status" value="1"/>
</dbReference>
<dbReference type="GO" id="GO:0042056">
    <property type="term" value="F:chemoattractant activity"/>
    <property type="evidence" value="ECO:0007669"/>
    <property type="project" value="Ensembl"/>
</dbReference>
<dbReference type="GO" id="GO:0038148">
    <property type="term" value="P:chemokine (C-C motif) ligand 2 signaling pathway"/>
    <property type="evidence" value="ECO:0007669"/>
    <property type="project" value="Ensembl"/>
</dbReference>
<dbReference type="PANTHER" id="PTHR12015:SF117">
    <property type="entry name" value="C-C MOTIF CHEMOKINE 2"/>
    <property type="match status" value="1"/>
</dbReference>
<dbReference type="GO" id="GO:0061844">
    <property type="term" value="P:antimicrobial humoral immune response mediated by antimicrobial peptide"/>
    <property type="evidence" value="ECO:0007669"/>
    <property type="project" value="TreeGrafter"/>
</dbReference>
<dbReference type="SMART" id="SM00199">
    <property type="entry name" value="SCY"/>
    <property type="match status" value="1"/>
</dbReference>
<reference evidence="11" key="1">
    <citation type="submission" date="2025-08" db="UniProtKB">
        <authorList>
            <consortium name="Ensembl"/>
        </authorList>
    </citation>
    <scope>IDENTIFICATION</scope>
</reference>
<keyword evidence="4 8" id="KW-0202">Cytokine</keyword>
<dbReference type="GO" id="GO:0005615">
    <property type="term" value="C:extracellular space"/>
    <property type="evidence" value="ECO:0007669"/>
    <property type="project" value="UniProtKB-KW"/>
</dbReference>
<evidence type="ECO:0000313" key="12">
    <source>
        <dbReference type="Proteomes" id="UP000694415"/>
    </source>
</evidence>
<dbReference type="GO" id="GO:0071222">
    <property type="term" value="P:cellular response to lipopolysaccharide"/>
    <property type="evidence" value="ECO:0007669"/>
    <property type="project" value="Ensembl"/>
</dbReference>
<reference evidence="11" key="2">
    <citation type="submission" date="2025-09" db="UniProtKB">
        <authorList>
            <consortium name="Ensembl"/>
        </authorList>
    </citation>
    <scope>IDENTIFICATION</scope>
</reference>
<keyword evidence="5 8" id="KW-0964">Secreted</keyword>
<keyword evidence="6" id="KW-0732">Signal</keyword>
<evidence type="ECO:0000256" key="3">
    <source>
        <dbReference type="ARBA" id="ARBA00022500"/>
    </source>
</evidence>
<feature type="domain" description="Chemokine interleukin-8-like" evidence="10">
    <location>
        <begin position="44"/>
        <end position="103"/>
    </location>
</feature>
<feature type="compositionally biased region" description="Low complexity" evidence="9">
    <location>
        <begin position="141"/>
        <end position="161"/>
    </location>
</feature>
<name>A0A8C6MRP3_MUSSI</name>
<evidence type="ECO:0000313" key="11">
    <source>
        <dbReference type="Ensembl" id="ENSMSIP00000007868.1"/>
    </source>
</evidence>
<evidence type="ECO:0000256" key="9">
    <source>
        <dbReference type="SAM" id="MobiDB-lite"/>
    </source>
</evidence>
<keyword evidence="12" id="KW-1185">Reference proteome</keyword>
<evidence type="ECO:0000256" key="4">
    <source>
        <dbReference type="ARBA" id="ARBA00022514"/>
    </source>
</evidence>
<dbReference type="InterPro" id="IPR039809">
    <property type="entry name" value="Chemokine_b/g/d"/>
</dbReference>
<dbReference type="GO" id="GO:0090026">
    <property type="term" value="P:positive regulation of monocyte chemotaxis"/>
    <property type="evidence" value="ECO:0007669"/>
    <property type="project" value="Ensembl"/>
</dbReference>
<dbReference type="InterPro" id="IPR036048">
    <property type="entry name" value="Interleukin_8-like_sf"/>
</dbReference>
<dbReference type="GO" id="GO:0071346">
    <property type="term" value="P:cellular response to type II interferon"/>
    <property type="evidence" value="ECO:0007669"/>
    <property type="project" value="Ensembl"/>
</dbReference>
<organism evidence="11 12">
    <name type="scientific">Mus spicilegus</name>
    <name type="common">Mound-building mouse</name>
    <dbReference type="NCBI Taxonomy" id="10103"/>
    <lineage>
        <taxon>Eukaryota</taxon>
        <taxon>Metazoa</taxon>
        <taxon>Chordata</taxon>
        <taxon>Craniata</taxon>
        <taxon>Vertebrata</taxon>
        <taxon>Euteleostomi</taxon>
        <taxon>Mammalia</taxon>
        <taxon>Eutheria</taxon>
        <taxon>Euarchontoglires</taxon>
        <taxon>Glires</taxon>
        <taxon>Rodentia</taxon>
        <taxon>Myomorpha</taxon>
        <taxon>Muroidea</taxon>
        <taxon>Muridae</taxon>
        <taxon>Murinae</taxon>
        <taxon>Mus</taxon>
        <taxon>Mus</taxon>
    </lineage>
</organism>
<evidence type="ECO:0000259" key="10">
    <source>
        <dbReference type="SMART" id="SM00199"/>
    </source>
</evidence>
<feature type="region of interest" description="Disordered" evidence="9">
    <location>
        <begin position="139"/>
        <end position="161"/>
    </location>
</feature>
<dbReference type="Ensembl" id="ENSMSIT00000010016.1">
    <property type="protein sequence ID" value="ENSMSIP00000007868.1"/>
    <property type="gene ID" value="ENSMSIG00000007015.1"/>
</dbReference>
<evidence type="ECO:0000256" key="8">
    <source>
        <dbReference type="RuleBase" id="RU361150"/>
    </source>
</evidence>
<dbReference type="GO" id="GO:0035684">
    <property type="term" value="P:helper T cell extravasation"/>
    <property type="evidence" value="ECO:0007669"/>
    <property type="project" value="Ensembl"/>
</dbReference>
<evidence type="ECO:0000256" key="2">
    <source>
        <dbReference type="ARBA" id="ARBA00010868"/>
    </source>
</evidence>
<dbReference type="GO" id="GO:0051968">
    <property type="term" value="P:positive regulation of synaptic transmission, glutamatergic"/>
    <property type="evidence" value="ECO:0007669"/>
    <property type="project" value="Ensembl"/>
</dbReference>
<dbReference type="GO" id="GO:0010628">
    <property type="term" value="P:positive regulation of gene expression"/>
    <property type="evidence" value="ECO:0007669"/>
    <property type="project" value="Ensembl"/>
</dbReference>
<dbReference type="GO" id="GO:0048245">
    <property type="term" value="P:eosinophil chemotaxis"/>
    <property type="evidence" value="ECO:0007669"/>
    <property type="project" value="TreeGrafter"/>
</dbReference>
<accession>A0A8C6MRP3</accession>
<dbReference type="InterPro" id="IPR001811">
    <property type="entry name" value="Chemokine_IL8-like_dom"/>
</dbReference>
<sequence>MVKDESTSMEHGRKDVPVTLLGLLFTVAGWSIHVLAQPDAVNAPLTCCYSFTSKMIPMSRLEGYKRITSSRCPKEAVVFVTKLKREVCADPKKEWVQTYIKNLDRNQMRSEPTTIFKTASALRSSAPLNVKLTRKSEANASTTFSTTTSSTSVGVTSVTVN</sequence>
<dbReference type="GO" id="GO:0071356">
    <property type="term" value="P:cellular response to tumor necrosis factor"/>
    <property type="evidence" value="ECO:0007669"/>
    <property type="project" value="Ensembl"/>
</dbReference>
<comment type="subcellular location">
    <subcellularLocation>
        <location evidence="1 8">Secreted</location>
    </subcellularLocation>
</comment>
<proteinExistence type="inferred from homology"/>
<dbReference type="GO" id="GO:0031727">
    <property type="term" value="F:CCR2 chemokine receptor binding"/>
    <property type="evidence" value="ECO:0007669"/>
    <property type="project" value="Ensembl"/>
</dbReference>
<dbReference type="GO" id="GO:0006954">
    <property type="term" value="P:inflammatory response"/>
    <property type="evidence" value="ECO:0007669"/>
    <property type="project" value="TreeGrafter"/>
</dbReference>